<proteinExistence type="predicted"/>
<evidence type="ECO:0000313" key="1">
    <source>
        <dbReference type="EMBL" id="KAG2327377.1"/>
    </source>
</evidence>
<protein>
    <submittedName>
        <fullName evidence="1">Uncharacterized protein</fullName>
    </submittedName>
</protein>
<name>A0A8X7WDJ8_BRACI</name>
<evidence type="ECO:0000313" key="2">
    <source>
        <dbReference type="Proteomes" id="UP000886595"/>
    </source>
</evidence>
<dbReference type="EMBL" id="JAAMPC010000002">
    <property type="protein sequence ID" value="KAG2327377.1"/>
    <property type="molecule type" value="Genomic_DNA"/>
</dbReference>
<gene>
    <name evidence="1" type="ORF">Bca52824_010105</name>
</gene>
<organism evidence="1 2">
    <name type="scientific">Brassica carinata</name>
    <name type="common">Ethiopian mustard</name>
    <name type="synonym">Abyssinian cabbage</name>
    <dbReference type="NCBI Taxonomy" id="52824"/>
    <lineage>
        <taxon>Eukaryota</taxon>
        <taxon>Viridiplantae</taxon>
        <taxon>Streptophyta</taxon>
        <taxon>Embryophyta</taxon>
        <taxon>Tracheophyta</taxon>
        <taxon>Spermatophyta</taxon>
        <taxon>Magnoliopsida</taxon>
        <taxon>eudicotyledons</taxon>
        <taxon>Gunneridae</taxon>
        <taxon>Pentapetalae</taxon>
        <taxon>rosids</taxon>
        <taxon>malvids</taxon>
        <taxon>Brassicales</taxon>
        <taxon>Brassicaceae</taxon>
        <taxon>Brassiceae</taxon>
        <taxon>Brassica</taxon>
    </lineage>
</organism>
<sequence length="70" mass="7571">MYREISAYDNVAKATFVLLGNTGPELTGGMLELIDNYFEANGDIGANHEMPIPQCLVEASSPTLQLRDGP</sequence>
<accession>A0A8X7WDJ8</accession>
<reference evidence="1 2" key="1">
    <citation type="submission" date="2020-02" db="EMBL/GenBank/DDBJ databases">
        <authorList>
            <person name="Ma Q."/>
            <person name="Huang Y."/>
            <person name="Song X."/>
            <person name="Pei D."/>
        </authorList>
    </citation>
    <scope>NUCLEOTIDE SEQUENCE [LARGE SCALE GENOMIC DNA]</scope>
    <source>
        <strain evidence="1">Sxm20200214</strain>
        <tissue evidence="1">Leaf</tissue>
    </source>
</reference>
<dbReference type="AlphaFoldDB" id="A0A8X7WDJ8"/>
<comment type="caution">
    <text evidence="1">The sequence shown here is derived from an EMBL/GenBank/DDBJ whole genome shotgun (WGS) entry which is preliminary data.</text>
</comment>
<dbReference type="OrthoDB" id="1112367at2759"/>
<keyword evidence="2" id="KW-1185">Reference proteome</keyword>
<dbReference type="Proteomes" id="UP000886595">
    <property type="component" value="Unassembled WGS sequence"/>
</dbReference>